<evidence type="ECO:0000256" key="3">
    <source>
        <dbReference type="ARBA" id="ARBA00022618"/>
    </source>
</evidence>
<evidence type="ECO:0000313" key="13">
    <source>
        <dbReference type="Proteomes" id="UP000266313"/>
    </source>
</evidence>
<keyword evidence="4" id="KW-0479">Metal-binding</keyword>
<evidence type="ECO:0000256" key="5">
    <source>
        <dbReference type="ARBA" id="ARBA00022741"/>
    </source>
</evidence>
<dbReference type="Pfam" id="PF01926">
    <property type="entry name" value="MMR_HSR1"/>
    <property type="match status" value="1"/>
</dbReference>
<keyword evidence="6" id="KW-0460">Magnesium</keyword>
<dbReference type="GO" id="GO:0005829">
    <property type="term" value="C:cytosol"/>
    <property type="evidence" value="ECO:0007669"/>
    <property type="project" value="TreeGrafter"/>
</dbReference>
<evidence type="ECO:0000256" key="10">
    <source>
        <dbReference type="HAMAP-Rule" id="MF_00321"/>
    </source>
</evidence>
<dbReference type="GO" id="GO:0000917">
    <property type="term" value="P:division septum assembly"/>
    <property type="evidence" value="ECO:0007669"/>
    <property type="project" value="UniProtKB-KW"/>
</dbReference>
<dbReference type="GO" id="GO:0046872">
    <property type="term" value="F:metal ion binding"/>
    <property type="evidence" value="ECO:0007669"/>
    <property type="project" value="UniProtKB-KW"/>
</dbReference>
<dbReference type="EMBL" id="AP017928">
    <property type="protein sequence ID" value="BBA37165.1"/>
    <property type="molecule type" value="Genomic_DNA"/>
</dbReference>
<dbReference type="InterPro" id="IPR027417">
    <property type="entry name" value="P-loop_NTPase"/>
</dbReference>
<keyword evidence="8 10" id="KW-0717">Septation</keyword>
<organism evidence="12 13">
    <name type="scientific">Methylocaldum marinum</name>
    <dbReference type="NCBI Taxonomy" id="1432792"/>
    <lineage>
        <taxon>Bacteria</taxon>
        <taxon>Pseudomonadati</taxon>
        <taxon>Pseudomonadota</taxon>
        <taxon>Gammaproteobacteria</taxon>
        <taxon>Methylococcales</taxon>
        <taxon>Methylococcaceae</taxon>
        <taxon>Methylocaldum</taxon>
    </lineage>
</organism>
<name>A0A250KZU5_9GAMM</name>
<dbReference type="FunFam" id="3.40.50.300:FF:000098">
    <property type="entry name" value="Probable GTP-binding protein EngB"/>
    <property type="match status" value="1"/>
</dbReference>
<keyword evidence="9 10" id="KW-0131">Cell cycle</keyword>
<evidence type="ECO:0000256" key="7">
    <source>
        <dbReference type="ARBA" id="ARBA00023134"/>
    </source>
</evidence>
<dbReference type="PROSITE" id="PS51706">
    <property type="entry name" value="G_ENGB"/>
    <property type="match status" value="1"/>
</dbReference>
<evidence type="ECO:0000259" key="11">
    <source>
        <dbReference type="PROSITE" id="PS51706"/>
    </source>
</evidence>
<dbReference type="Gene3D" id="3.40.50.300">
    <property type="entry name" value="P-loop containing nucleotide triphosphate hydrolases"/>
    <property type="match status" value="1"/>
</dbReference>
<dbReference type="SUPFAM" id="SSF52540">
    <property type="entry name" value="P-loop containing nucleoside triphosphate hydrolases"/>
    <property type="match status" value="1"/>
</dbReference>
<dbReference type="HAMAP" id="MF_00321">
    <property type="entry name" value="GTPase_EngB"/>
    <property type="match status" value="1"/>
</dbReference>
<dbReference type="KEGG" id="mmai:sS8_5243"/>
<dbReference type="InterPro" id="IPR030393">
    <property type="entry name" value="G_ENGB_dom"/>
</dbReference>
<evidence type="ECO:0000256" key="4">
    <source>
        <dbReference type="ARBA" id="ARBA00022723"/>
    </source>
</evidence>
<evidence type="ECO:0000256" key="1">
    <source>
        <dbReference type="ARBA" id="ARBA00001946"/>
    </source>
</evidence>
<dbReference type="GO" id="GO:0005525">
    <property type="term" value="F:GTP binding"/>
    <property type="evidence" value="ECO:0007669"/>
    <property type="project" value="UniProtKB-UniRule"/>
</dbReference>
<evidence type="ECO:0000256" key="8">
    <source>
        <dbReference type="ARBA" id="ARBA00023210"/>
    </source>
</evidence>
<evidence type="ECO:0000313" key="12">
    <source>
        <dbReference type="EMBL" id="BBA37165.1"/>
    </source>
</evidence>
<keyword evidence="3 10" id="KW-0132">Cell division</keyword>
<keyword evidence="13" id="KW-1185">Reference proteome</keyword>
<gene>
    <name evidence="10" type="primary">engB</name>
    <name evidence="12" type="ORF">sS8_5243</name>
</gene>
<dbReference type="NCBIfam" id="TIGR03598">
    <property type="entry name" value="GTPase_YsxC"/>
    <property type="match status" value="1"/>
</dbReference>
<evidence type="ECO:0000256" key="9">
    <source>
        <dbReference type="ARBA" id="ARBA00023306"/>
    </source>
</evidence>
<dbReference type="InterPro" id="IPR006073">
    <property type="entry name" value="GTP-bd"/>
</dbReference>
<evidence type="ECO:0000256" key="6">
    <source>
        <dbReference type="ARBA" id="ARBA00022842"/>
    </source>
</evidence>
<dbReference type="PANTHER" id="PTHR11649">
    <property type="entry name" value="MSS1/TRME-RELATED GTP-BINDING PROTEIN"/>
    <property type="match status" value="1"/>
</dbReference>
<comment type="function">
    <text evidence="10">Necessary for normal cell division and for the maintenance of normal septation.</text>
</comment>
<proteinExistence type="inferred from homology"/>
<reference evidence="12 13" key="1">
    <citation type="submission" date="2016-12" db="EMBL/GenBank/DDBJ databases">
        <title>Genome sequencing of Methylocaldum marinum.</title>
        <authorList>
            <person name="Takeuchi M."/>
            <person name="Kamagata Y."/>
            <person name="Hiraoka S."/>
            <person name="Oshima K."/>
            <person name="Hattori M."/>
            <person name="Iwasaki W."/>
        </authorList>
    </citation>
    <scope>NUCLEOTIDE SEQUENCE [LARGE SCALE GENOMIC DNA]</scope>
    <source>
        <strain evidence="12 13">S8</strain>
    </source>
</reference>
<keyword evidence="5 10" id="KW-0547">Nucleotide-binding</keyword>
<accession>A0A250KZU5</accession>
<feature type="domain" description="EngB-type G" evidence="11">
    <location>
        <begin position="26"/>
        <end position="201"/>
    </location>
</feature>
<sequence length="207" mass="23687">MLMNTSYRNTRYMMSAPNVNDAPPDEGFEVAFAGRSNAGKSSAINVITQQKALARVSKTPGRTQMLNFFRVDDHRRLVDLPGYGYAQVPEAIQKNWRQALEGYFSERRSLRGVFLVMDIRHPMTPFDHRMIEWCRHWELPLHIALTKADKLSRGAALQTLRTVEAELKAQQGLNFSLQILSALKRIGLEEAWAVLDRWLEMSRPNAS</sequence>
<comment type="cofactor">
    <cofactor evidence="1">
        <name>Mg(2+)</name>
        <dbReference type="ChEBI" id="CHEBI:18420"/>
    </cofactor>
</comment>
<keyword evidence="7 10" id="KW-0342">GTP-binding</keyword>
<dbReference type="InterPro" id="IPR019987">
    <property type="entry name" value="GTP-bd_ribosome_bio_YsxC"/>
</dbReference>
<comment type="similarity">
    <text evidence="2 10">Belongs to the TRAFAC class TrmE-Era-EngA-EngB-Septin-like GTPase superfamily. EngB GTPase family.</text>
</comment>
<dbReference type="PANTHER" id="PTHR11649:SF13">
    <property type="entry name" value="ENGB-TYPE G DOMAIN-CONTAINING PROTEIN"/>
    <property type="match status" value="1"/>
</dbReference>
<dbReference type="CDD" id="cd01876">
    <property type="entry name" value="YihA_EngB"/>
    <property type="match status" value="1"/>
</dbReference>
<dbReference type="Proteomes" id="UP000266313">
    <property type="component" value="Chromosome"/>
</dbReference>
<evidence type="ECO:0000256" key="2">
    <source>
        <dbReference type="ARBA" id="ARBA00009638"/>
    </source>
</evidence>
<dbReference type="AlphaFoldDB" id="A0A250KZU5"/>
<protein>
    <recommendedName>
        <fullName evidence="10">Probable GTP-binding protein EngB</fullName>
    </recommendedName>
</protein>